<protein>
    <submittedName>
        <fullName evidence="2">Uncharacterized protein</fullName>
    </submittedName>
</protein>
<dbReference type="AlphaFoldDB" id="A0A5N5GDZ0"/>
<feature type="region of interest" description="Disordered" evidence="1">
    <location>
        <begin position="20"/>
        <end position="39"/>
    </location>
</feature>
<reference evidence="2 3" key="1">
    <citation type="submission" date="2019-09" db="EMBL/GenBank/DDBJ databases">
        <authorList>
            <person name="Ou C."/>
        </authorList>
    </citation>
    <scope>NUCLEOTIDE SEQUENCE [LARGE SCALE GENOMIC DNA]</scope>
    <source>
        <strain evidence="2">S2</strain>
        <tissue evidence="2">Leaf</tissue>
    </source>
</reference>
<keyword evidence="3" id="KW-1185">Reference proteome</keyword>
<dbReference type="OrthoDB" id="1708998at2759"/>
<evidence type="ECO:0000313" key="2">
    <source>
        <dbReference type="EMBL" id="KAB2612021.1"/>
    </source>
</evidence>
<dbReference type="Proteomes" id="UP000327157">
    <property type="component" value="Unassembled WGS sequence"/>
</dbReference>
<feature type="compositionally biased region" description="Low complexity" evidence="1">
    <location>
        <begin position="25"/>
        <end position="38"/>
    </location>
</feature>
<comment type="caution">
    <text evidence="2">The sequence shown here is derived from an EMBL/GenBank/DDBJ whole genome shotgun (WGS) entry which is preliminary data.</text>
</comment>
<accession>A0A5N5GDZ0</accession>
<sequence>MHLIDELAMSNLISNCRAVSRDNKTPSPAGSAAATSPPDLGMTGVPRVLRRLSSLVRLPLFMEKDPRQVMHLSHSIFNLTIWNLDYNCFKVPHWYKVSPLHGILDIVWLQQRSSTVHWPATLAHHGKLSHLTSRKSFFMNYWFTQWKSDHHKHYDNYDSLEIALAVGCPKELVDRQDEWEWLCGHFQDKKYLVRGSKFPEIDMFKEVYVWPGDELTEQPHSTMVEKGQTVLEEMASQFPPKTPIEERGLVAMLVVEEMAMANKVVVVYGGDGCDKVVIVRGGGTGSQGG</sequence>
<gene>
    <name evidence="2" type="ORF">D8674_037911</name>
</gene>
<dbReference type="EMBL" id="SMOL01000482">
    <property type="protein sequence ID" value="KAB2612021.1"/>
    <property type="molecule type" value="Genomic_DNA"/>
</dbReference>
<reference evidence="2 3" key="2">
    <citation type="submission" date="2019-11" db="EMBL/GenBank/DDBJ databases">
        <title>A de novo genome assembly of a pear dwarfing rootstock.</title>
        <authorList>
            <person name="Wang F."/>
            <person name="Wang J."/>
            <person name="Li S."/>
            <person name="Zhang Y."/>
            <person name="Fang M."/>
            <person name="Ma L."/>
            <person name="Zhao Y."/>
            <person name="Jiang S."/>
        </authorList>
    </citation>
    <scope>NUCLEOTIDE SEQUENCE [LARGE SCALE GENOMIC DNA]</scope>
    <source>
        <strain evidence="2">S2</strain>
        <tissue evidence="2">Leaf</tissue>
    </source>
</reference>
<organism evidence="2 3">
    <name type="scientific">Pyrus ussuriensis x Pyrus communis</name>
    <dbReference type="NCBI Taxonomy" id="2448454"/>
    <lineage>
        <taxon>Eukaryota</taxon>
        <taxon>Viridiplantae</taxon>
        <taxon>Streptophyta</taxon>
        <taxon>Embryophyta</taxon>
        <taxon>Tracheophyta</taxon>
        <taxon>Spermatophyta</taxon>
        <taxon>Magnoliopsida</taxon>
        <taxon>eudicotyledons</taxon>
        <taxon>Gunneridae</taxon>
        <taxon>Pentapetalae</taxon>
        <taxon>rosids</taxon>
        <taxon>fabids</taxon>
        <taxon>Rosales</taxon>
        <taxon>Rosaceae</taxon>
        <taxon>Amygdaloideae</taxon>
        <taxon>Maleae</taxon>
        <taxon>Pyrus</taxon>
    </lineage>
</organism>
<evidence type="ECO:0000256" key="1">
    <source>
        <dbReference type="SAM" id="MobiDB-lite"/>
    </source>
</evidence>
<proteinExistence type="predicted"/>
<evidence type="ECO:0000313" key="3">
    <source>
        <dbReference type="Proteomes" id="UP000327157"/>
    </source>
</evidence>
<name>A0A5N5GDZ0_9ROSA</name>